<dbReference type="AlphaFoldDB" id="A0A3D9ZKE6"/>
<keyword evidence="2" id="KW-0732">Signal</keyword>
<reference evidence="3 4" key="1">
    <citation type="submission" date="2018-08" db="EMBL/GenBank/DDBJ databases">
        <title>Sequencing the genomes of 1000 actinobacteria strains.</title>
        <authorList>
            <person name="Klenk H.-P."/>
        </authorList>
    </citation>
    <scope>NUCLEOTIDE SEQUENCE [LARGE SCALE GENOMIC DNA]</scope>
    <source>
        <strain evidence="3 4">DSM 44099</strain>
    </source>
</reference>
<feature type="chain" id="PRO_5017768516" evidence="2">
    <location>
        <begin position="26"/>
        <end position="303"/>
    </location>
</feature>
<evidence type="ECO:0000256" key="2">
    <source>
        <dbReference type="SAM" id="SignalP"/>
    </source>
</evidence>
<comment type="similarity">
    <text evidence="1">Belongs to the AB hydrolase superfamily.</text>
</comment>
<protein>
    <submittedName>
        <fullName evidence="3">Alpha/beta hydrolase family protein</fullName>
    </submittedName>
</protein>
<gene>
    <name evidence="3" type="ORF">DFJ67_3750</name>
</gene>
<dbReference type="InterPro" id="IPR050261">
    <property type="entry name" value="FrsA_esterase"/>
</dbReference>
<sequence>MRPLRTLSATGLIAAALLTGSAALAAPLGSPAVPASSAGTDPFAYKRGPVTITQHSVENRDGVLVRDITYAGRDGDPVRAYLVEPARKGHYPAVLYLHWFEPPNPTSSRLEFLDEAVARARQGAVALLPDLTFPWSIDVVGDQRDVANVVAQTVRLRRGLDLLTARAGVSRAAVVGHDYGGMYGLLLASVDQNRVSAAVAMNVDATFSNWFATFFLGLSGDATIAYEKLFERVDPIHFVADRRGVPLLFQFAEPDFFVPDSTRRALVSLASEPKDYHLYPDAGHELNAAARADREAWLTAHLR</sequence>
<keyword evidence="3" id="KW-0378">Hydrolase</keyword>
<evidence type="ECO:0000256" key="1">
    <source>
        <dbReference type="ARBA" id="ARBA00008645"/>
    </source>
</evidence>
<dbReference type="RefSeq" id="WP_116069147.1">
    <property type="nucleotide sequence ID" value="NZ_BONB01000041.1"/>
</dbReference>
<dbReference type="PANTHER" id="PTHR22946">
    <property type="entry name" value="DIENELACTONE HYDROLASE DOMAIN-CONTAINING PROTEIN-RELATED"/>
    <property type="match status" value="1"/>
</dbReference>
<accession>A0A3D9ZKE6</accession>
<dbReference type="OrthoDB" id="5902829at2"/>
<dbReference type="Proteomes" id="UP000256913">
    <property type="component" value="Unassembled WGS sequence"/>
</dbReference>
<keyword evidence="4" id="KW-1185">Reference proteome</keyword>
<dbReference type="PANTHER" id="PTHR22946:SF0">
    <property type="entry name" value="DIENELACTONE HYDROLASE DOMAIN-CONTAINING PROTEIN"/>
    <property type="match status" value="1"/>
</dbReference>
<dbReference type="SUPFAM" id="SSF53474">
    <property type="entry name" value="alpha/beta-Hydrolases"/>
    <property type="match status" value="1"/>
</dbReference>
<dbReference type="InterPro" id="IPR029058">
    <property type="entry name" value="AB_hydrolase_fold"/>
</dbReference>
<dbReference type="EMBL" id="QUMQ01000001">
    <property type="protein sequence ID" value="REF97745.1"/>
    <property type="molecule type" value="Genomic_DNA"/>
</dbReference>
<comment type="caution">
    <text evidence="3">The sequence shown here is derived from an EMBL/GenBank/DDBJ whole genome shotgun (WGS) entry which is preliminary data.</text>
</comment>
<proteinExistence type="inferred from homology"/>
<organism evidence="3 4">
    <name type="scientific">Asanoa ferruginea</name>
    <dbReference type="NCBI Taxonomy" id="53367"/>
    <lineage>
        <taxon>Bacteria</taxon>
        <taxon>Bacillati</taxon>
        <taxon>Actinomycetota</taxon>
        <taxon>Actinomycetes</taxon>
        <taxon>Micromonosporales</taxon>
        <taxon>Micromonosporaceae</taxon>
        <taxon>Asanoa</taxon>
    </lineage>
</organism>
<name>A0A3D9ZKE6_9ACTN</name>
<dbReference type="Gene3D" id="3.40.50.1820">
    <property type="entry name" value="alpha/beta hydrolase"/>
    <property type="match status" value="1"/>
</dbReference>
<evidence type="ECO:0000313" key="4">
    <source>
        <dbReference type="Proteomes" id="UP000256913"/>
    </source>
</evidence>
<evidence type="ECO:0000313" key="3">
    <source>
        <dbReference type="EMBL" id="REF97745.1"/>
    </source>
</evidence>
<feature type="signal peptide" evidence="2">
    <location>
        <begin position="1"/>
        <end position="25"/>
    </location>
</feature>
<dbReference type="GO" id="GO:0016787">
    <property type="term" value="F:hydrolase activity"/>
    <property type="evidence" value="ECO:0007669"/>
    <property type="project" value="UniProtKB-KW"/>
</dbReference>